<feature type="compositionally biased region" description="Pro residues" evidence="4">
    <location>
        <begin position="1"/>
        <end position="10"/>
    </location>
</feature>
<protein>
    <submittedName>
        <fullName evidence="6">M20/M25/M40 family metallo-hydrolase</fullName>
    </submittedName>
</protein>
<reference evidence="6" key="1">
    <citation type="submission" date="2024-05" db="EMBL/GenBank/DDBJ databases">
        <authorList>
            <person name="Cai S.Y."/>
            <person name="Jin L.M."/>
            <person name="Li H.R."/>
        </authorList>
    </citation>
    <scope>NUCLEOTIDE SEQUENCE</scope>
    <source>
        <strain evidence="6">A5-74</strain>
    </source>
</reference>
<feature type="domain" description="Peptidase M20 dimerisation" evidence="5">
    <location>
        <begin position="222"/>
        <end position="379"/>
    </location>
</feature>
<evidence type="ECO:0000256" key="4">
    <source>
        <dbReference type="SAM" id="MobiDB-lite"/>
    </source>
</evidence>
<gene>
    <name evidence="6" type="ORF">ABLG96_15140</name>
</gene>
<dbReference type="RefSeq" id="WP_353648177.1">
    <property type="nucleotide sequence ID" value="NZ_CP159218.1"/>
</dbReference>
<keyword evidence="2" id="KW-0479">Metal-binding</keyword>
<evidence type="ECO:0000256" key="3">
    <source>
        <dbReference type="ARBA" id="ARBA00022801"/>
    </source>
</evidence>
<dbReference type="Gene3D" id="3.40.630.10">
    <property type="entry name" value="Zn peptidases"/>
    <property type="match status" value="1"/>
</dbReference>
<dbReference type="Pfam" id="PF07687">
    <property type="entry name" value="M20_dimer"/>
    <property type="match status" value="1"/>
</dbReference>
<keyword evidence="1" id="KW-0645">Protease</keyword>
<sequence>MTTTPQPPGEPVSTPSLLDQRAGASLDQSGSATVEAVRQWVADHRDEVLAELAAWVAVRSVSSSGEGFPEATDAAREMLARNGFDARIVPTDGHPAVIGELSGVDPDAPHVLVYGHYDVQATGPRELWSSDPWETEIRDGRIFGRGTADNKGQHLAQILAIRALREVGAPSPCRLTLVLDGEEEIGSPHLPAVLDTITDRPDLSLWSDGPVHASGRWTVSLGVRGIVIFTLTARGATSGPLHSGHWGGVAPNPAWRLVQLLATMRSPDGVSLVEGLEDGVLPLTAAEQDALAALPLDLPTALASAGITDLEPPAALTYYQRLTRPTFSINSLTCHDTQDHRTIIPDTATARCDIRMVGGQRSAHVIEALRAHVQRYAPDIELEAAESMEPARTLPESRWTQAVLAGALAGFGEEPVLTPALGGSLPIAALADAFDIPSYGLPLANVDERNHAPDENLMVEMFLAGITAAAAVNLALATEGRAGNS</sequence>
<name>A0AAU8DMX1_9ACTN</name>
<dbReference type="AlphaFoldDB" id="A0AAU8DMX1"/>
<dbReference type="InterPro" id="IPR051458">
    <property type="entry name" value="Cyt/Met_Dipeptidase"/>
</dbReference>
<organism evidence="6">
    <name type="scientific">Nakamurella sp. A5-74</name>
    <dbReference type="NCBI Taxonomy" id="3158264"/>
    <lineage>
        <taxon>Bacteria</taxon>
        <taxon>Bacillati</taxon>
        <taxon>Actinomycetota</taxon>
        <taxon>Actinomycetes</taxon>
        <taxon>Nakamurellales</taxon>
        <taxon>Nakamurellaceae</taxon>
        <taxon>Nakamurella</taxon>
    </lineage>
</organism>
<evidence type="ECO:0000313" key="6">
    <source>
        <dbReference type="EMBL" id="XCG62562.1"/>
    </source>
</evidence>
<feature type="region of interest" description="Disordered" evidence="4">
    <location>
        <begin position="1"/>
        <end position="30"/>
    </location>
</feature>
<dbReference type="InterPro" id="IPR011650">
    <property type="entry name" value="Peptidase_M20_dimer"/>
</dbReference>
<dbReference type="GO" id="GO:0006508">
    <property type="term" value="P:proteolysis"/>
    <property type="evidence" value="ECO:0007669"/>
    <property type="project" value="UniProtKB-KW"/>
</dbReference>
<dbReference type="SUPFAM" id="SSF53187">
    <property type="entry name" value="Zn-dependent exopeptidases"/>
    <property type="match status" value="1"/>
</dbReference>
<evidence type="ECO:0000256" key="2">
    <source>
        <dbReference type="ARBA" id="ARBA00022723"/>
    </source>
</evidence>
<evidence type="ECO:0000256" key="1">
    <source>
        <dbReference type="ARBA" id="ARBA00022670"/>
    </source>
</evidence>
<keyword evidence="3" id="KW-0378">Hydrolase</keyword>
<dbReference type="InterPro" id="IPR002933">
    <property type="entry name" value="Peptidase_M20"/>
</dbReference>
<proteinExistence type="predicted"/>
<dbReference type="GO" id="GO:0008233">
    <property type="term" value="F:peptidase activity"/>
    <property type="evidence" value="ECO:0007669"/>
    <property type="project" value="UniProtKB-KW"/>
</dbReference>
<dbReference type="PANTHER" id="PTHR43270">
    <property type="entry name" value="BETA-ALA-HIS DIPEPTIDASE"/>
    <property type="match status" value="1"/>
</dbReference>
<dbReference type="GO" id="GO:0046872">
    <property type="term" value="F:metal ion binding"/>
    <property type="evidence" value="ECO:0007669"/>
    <property type="project" value="UniProtKB-KW"/>
</dbReference>
<dbReference type="Gene3D" id="3.30.70.360">
    <property type="match status" value="1"/>
</dbReference>
<accession>A0AAU8DMX1</accession>
<dbReference type="EMBL" id="CP159218">
    <property type="protein sequence ID" value="XCG62562.1"/>
    <property type="molecule type" value="Genomic_DNA"/>
</dbReference>
<evidence type="ECO:0000259" key="5">
    <source>
        <dbReference type="Pfam" id="PF07687"/>
    </source>
</evidence>
<dbReference type="Pfam" id="PF01546">
    <property type="entry name" value="Peptidase_M20"/>
    <property type="match status" value="1"/>
</dbReference>
<dbReference type="PANTHER" id="PTHR43270:SF8">
    <property type="entry name" value="DI- AND TRIPEPTIDASE DUG2-RELATED"/>
    <property type="match status" value="1"/>
</dbReference>